<dbReference type="Gene3D" id="1.25.40.570">
    <property type="match status" value="1"/>
</dbReference>
<organism evidence="1 2">
    <name type="scientific">Psilocybe cyanescens</name>
    <dbReference type="NCBI Taxonomy" id="93625"/>
    <lineage>
        <taxon>Eukaryota</taxon>
        <taxon>Fungi</taxon>
        <taxon>Dikarya</taxon>
        <taxon>Basidiomycota</taxon>
        <taxon>Agaricomycotina</taxon>
        <taxon>Agaricomycetes</taxon>
        <taxon>Agaricomycetidae</taxon>
        <taxon>Agaricales</taxon>
        <taxon>Agaricineae</taxon>
        <taxon>Strophariaceae</taxon>
        <taxon>Psilocybe</taxon>
    </lineage>
</organism>
<dbReference type="EMBL" id="NHYD01003026">
    <property type="protein sequence ID" value="PPQ83359.1"/>
    <property type="molecule type" value="Genomic_DNA"/>
</dbReference>
<comment type="caution">
    <text evidence="1">The sequence shown here is derived from an EMBL/GenBank/DDBJ whole genome shotgun (WGS) entry which is preliminary data.</text>
</comment>
<reference evidence="1 2" key="1">
    <citation type="journal article" date="2018" name="Evol. Lett.">
        <title>Horizontal gene cluster transfer increased hallucinogenic mushroom diversity.</title>
        <authorList>
            <person name="Reynolds H.T."/>
            <person name="Vijayakumar V."/>
            <person name="Gluck-Thaler E."/>
            <person name="Korotkin H.B."/>
            <person name="Matheny P.B."/>
            <person name="Slot J.C."/>
        </authorList>
    </citation>
    <scope>NUCLEOTIDE SEQUENCE [LARGE SCALE GENOMIC DNA]</scope>
    <source>
        <strain evidence="1 2">2631</strain>
    </source>
</reference>
<evidence type="ECO:0000313" key="2">
    <source>
        <dbReference type="Proteomes" id="UP000283269"/>
    </source>
</evidence>
<accession>A0A409WXY9</accession>
<evidence type="ECO:0008006" key="3">
    <source>
        <dbReference type="Google" id="ProtNLM"/>
    </source>
</evidence>
<dbReference type="InterPro" id="IPR050871">
    <property type="entry name" value="26S_Proteasome/COP9_Components"/>
</dbReference>
<protein>
    <recommendedName>
        <fullName evidence="3">26S proteasome regulatory subunit Rpn6 N-terminal domain-containing protein</fullName>
    </recommendedName>
</protein>
<dbReference type="SMART" id="SM00753">
    <property type="entry name" value="PAM"/>
    <property type="match status" value="1"/>
</dbReference>
<evidence type="ECO:0000313" key="1">
    <source>
        <dbReference type="EMBL" id="PPQ83359.1"/>
    </source>
</evidence>
<gene>
    <name evidence="1" type="ORF">CVT25_003963</name>
</gene>
<dbReference type="STRING" id="93625.A0A409WXY9"/>
<dbReference type="OrthoDB" id="1418352at2759"/>
<dbReference type="InParanoid" id="A0A409WXY9"/>
<dbReference type="PANTHER" id="PTHR10678">
    <property type="entry name" value="26S PROTEASOME NON-ATPASE REGULATORY SUBUNIT 11/COP9 SIGNALOSOME COMPLEX SUBUNIT 2"/>
    <property type="match status" value="1"/>
</dbReference>
<keyword evidence="2" id="KW-1185">Reference proteome</keyword>
<proteinExistence type="predicted"/>
<sequence length="173" mass="19117">MKVLMDNIACAKTKKCIFLKHSLEKLLVGLCRQLKSCQYQPALALIDTLPTELQWLDDKMILTEVHLLTSRVYCGVGNMPKAKASLTSSRTATSAIYCPPALQAQLDLQSGVLHAEEKDCSTPEDLNALLTIKLALRYATSRDVESMRAVVRVHQKQDLCAAILYKTKASPSP</sequence>
<dbReference type="Proteomes" id="UP000283269">
    <property type="component" value="Unassembled WGS sequence"/>
</dbReference>
<name>A0A409WXY9_PSICY</name>
<dbReference type="AlphaFoldDB" id="A0A409WXY9"/>